<dbReference type="Gene3D" id="3.90.176.10">
    <property type="entry name" value="Toxin ADP-ribosyltransferase, Chain A, domain 1"/>
    <property type="match status" value="1"/>
</dbReference>
<keyword evidence="4" id="KW-0548">Nucleotidyltransferase</keyword>
<proteinExistence type="inferred from homology"/>
<dbReference type="GO" id="GO:0016779">
    <property type="term" value="F:nucleotidyltransferase activity"/>
    <property type="evidence" value="ECO:0007669"/>
    <property type="project" value="UniProtKB-KW"/>
</dbReference>
<evidence type="ECO:0000256" key="10">
    <source>
        <dbReference type="RuleBase" id="RU361228"/>
    </source>
</evidence>
<dbReference type="EMBL" id="CM015725">
    <property type="protein sequence ID" value="KAF3698506.1"/>
    <property type="molecule type" value="Genomic_DNA"/>
</dbReference>
<keyword evidence="8" id="KW-1015">Disulfide bond</keyword>
<reference evidence="12" key="2">
    <citation type="submission" date="2019-02" db="EMBL/GenBank/DDBJ databases">
        <title>Opniocepnalus argus Var Kimnra genome.</title>
        <authorList>
            <person name="Zhou C."/>
            <person name="Xiao S."/>
        </authorList>
    </citation>
    <scope>NUCLEOTIDE SEQUENCE [LARGE SCALE GENOMIC DNA]</scope>
</reference>
<keyword evidence="5" id="KW-0732">Signal</keyword>
<dbReference type="GO" id="GO:0106274">
    <property type="term" value="F:NAD+-protein-arginine ADP-ribosyltransferase activity"/>
    <property type="evidence" value="ECO:0007669"/>
    <property type="project" value="UniProtKB-EC"/>
</dbReference>
<evidence type="ECO:0000256" key="6">
    <source>
        <dbReference type="ARBA" id="ARBA00022857"/>
    </source>
</evidence>
<dbReference type="AlphaFoldDB" id="A0A6G1Q8L6"/>
<dbReference type="PRINTS" id="PR00970">
    <property type="entry name" value="RIBTRNSFRASE"/>
</dbReference>
<keyword evidence="7 10" id="KW-0520">NAD</keyword>
<evidence type="ECO:0000256" key="5">
    <source>
        <dbReference type="ARBA" id="ARBA00022729"/>
    </source>
</evidence>
<keyword evidence="2 10" id="KW-0328">Glycosyltransferase</keyword>
<sequence>MVENAVDDMYVGCKEPMAKMVKNKYFIKENTGKFAVWWKKAGKCVERAEKQKDPKDQALTNDHLQAICVYTSNNEGFYKTFNEAVRSSRSTYNTSFPHHALHFWLTTAVQILSKKKCITTYRRTDLDFTGRVNQKIRFGFFASSSYSKTLTQFGKKSCFKIRTCFGAYLKKYPYLGDKEQEVLIPPYEVFKITGIKKGRDVKQQFDCDILYVLKSISFLSNLNCKAVKL</sequence>
<reference evidence="11 12" key="1">
    <citation type="submission" date="2019-02" db="EMBL/GenBank/DDBJ databases">
        <title>Opniocepnalus argus genome.</title>
        <authorList>
            <person name="Zhou C."/>
            <person name="Xiao S."/>
        </authorList>
    </citation>
    <scope>NUCLEOTIDE SEQUENCE [LARGE SCALE GENOMIC DNA]</scope>
    <source>
        <strain evidence="11">OARG1902GOOAL</strain>
        <tissue evidence="11">Muscle</tissue>
    </source>
</reference>
<evidence type="ECO:0000313" key="12">
    <source>
        <dbReference type="Proteomes" id="UP000503349"/>
    </source>
</evidence>
<evidence type="ECO:0000256" key="3">
    <source>
        <dbReference type="ARBA" id="ARBA00022679"/>
    </source>
</evidence>
<evidence type="ECO:0000256" key="2">
    <source>
        <dbReference type="ARBA" id="ARBA00022676"/>
    </source>
</evidence>
<comment type="catalytic activity">
    <reaction evidence="9 10">
        <text>L-arginyl-[protein] + NAD(+) = N(omega)-(ADP-D-ribosyl)-L-arginyl-[protein] + nicotinamide + H(+)</text>
        <dbReference type="Rhea" id="RHEA:19149"/>
        <dbReference type="Rhea" id="RHEA-COMP:10532"/>
        <dbReference type="Rhea" id="RHEA-COMP:15087"/>
        <dbReference type="ChEBI" id="CHEBI:15378"/>
        <dbReference type="ChEBI" id="CHEBI:17154"/>
        <dbReference type="ChEBI" id="CHEBI:29965"/>
        <dbReference type="ChEBI" id="CHEBI:57540"/>
        <dbReference type="ChEBI" id="CHEBI:142554"/>
        <dbReference type="EC" id="2.4.2.31"/>
    </reaction>
</comment>
<dbReference type="Pfam" id="PF01129">
    <property type="entry name" value="ART"/>
    <property type="match status" value="1"/>
</dbReference>
<evidence type="ECO:0000256" key="9">
    <source>
        <dbReference type="ARBA" id="ARBA00047597"/>
    </source>
</evidence>
<accession>A0A6G1Q8L6</accession>
<evidence type="ECO:0000256" key="1">
    <source>
        <dbReference type="ARBA" id="ARBA00009558"/>
    </source>
</evidence>
<dbReference type="EC" id="2.4.2.31" evidence="10"/>
<keyword evidence="12" id="KW-1185">Reference proteome</keyword>
<dbReference type="GO" id="GO:0003950">
    <property type="term" value="F:NAD+ poly-ADP-ribosyltransferase activity"/>
    <property type="evidence" value="ECO:0007669"/>
    <property type="project" value="TreeGrafter"/>
</dbReference>
<dbReference type="PANTHER" id="PTHR10339:SF29">
    <property type="entry name" value="NAD(P)(+)--ARGININE ADP-RIBOSYLTRANSFERASE"/>
    <property type="match status" value="1"/>
</dbReference>
<name>A0A6G1Q8L6_CHAAH</name>
<dbReference type="PANTHER" id="PTHR10339">
    <property type="entry name" value="ADP-RIBOSYLTRANSFERASE"/>
    <property type="match status" value="1"/>
</dbReference>
<dbReference type="SUPFAM" id="SSF56399">
    <property type="entry name" value="ADP-ribosylation"/>
    <property type="match status" value="1"/>
</dbReference>
<evidence type="ECO:0000313" key="11">
    <source>
        <dbReference type="EMBL" id="KAF3698506.1"/>
    </source>
</evidence>
<gene>
    <name evidence="11" type="ORF">EXN66_Car014187</name>
</gene>
<evidence type="ECO:0000256" key="8">
    <source>
        <dbReference type="ARBA" id="ARBA00023157"/>
    </source>
</evidence>
<comment type="similarity">
    <text evidence="1 10">Belongs to the Arg-specific ADP-ribosyltransferase family.</text>
</comment>
<organism evidence="11 12">
    <name type="scientific">Channa argus</name>
    <name type="common">Northern snakehead</name>
    <name type="synonym">Ophicephalus argus</name>
    <dbReference type="NCBI Taxonomy" id="215402"/>
    <lineage>
        <taxon>Eukaryota</taxon>
        <taxon>Metazoa</taxon>
        <taxon>Chordata</taxon>
        <taxon>Craniata</taxon>
        <taxon>Vertebrata</taxon>
        <taxon>Euteleostomi</taxon>
        <taxon>Actinopterygii</taxon>
        <taxon>Neopterygii</taxon>
        <taxon>Teleostei</taxon>
        <taxon>Neoteleostei</taxon>
        <taxon>Acanthomorphata</taxon>
        <taxon>Anabantaria</taxon>
        <taxon>Anabantiformes</taxon>
        <taxon>Channoidei</taxon>
        <taxon>Channidae</taxon>
        <taxon>Channa</taxon>
    </lineage>
</organism>
<dbReference type="InterPro" id="IPR050999">
    <property type="entry name" value="ADP-ribosyltransferase_ARG"/>
</dbReference>
<dbReference type="InterPro" id="IPR000768">
    <property type="entry name" value="ART"/>
</dbReference>
<keyword evidence="3 10" id="KW-0808">Transferase</keyword>
<dbReference type="PROSITE" id="PS51996">
    <property type="entry name" value="TR_MART"/>
    <property type="match status" value="1"/>
</dbReference>
<evidence type="ECO:0000256" key="7">
    <source>
        <dbReference type="ARBA" id="ARBA00023027"/>
    </source>
</evidence>
<keyword evidence="6 10" id="KW-0521">NADP</keyword>
<evidence type="ECO:0000256" key="4">
    <source>
        <dbReference type="ARBA" id="ARBA00022695"/>
    </source>
</evidence>
<protein>
    <recommendedName>
        <fullName evidence="10">NAD(P)(+)--arginine ADP-ribosyltransferase</fullName>
        <ecNumber evidence="10">2.4.2.31</ecNumber>
    </recommendedName>
    <alternativeName>
        <fullName evidence="10">Mono(ADP-ribosyl)transferase</fullName>
    </alternativeName>
</protein>
<dbReference type="Proteomes" id="UP000503349">
    <property type="component" value="Chromosome 14"/>
</dbReference>
<dbReference type="FunFam" id="3.90.176.10:FF:000001">
    <property type="entry name" value="NAD(P)(+)--arginine ADP-ribosyltransferase"/>
    <property type="match status" value="1"/>
</dbReference>